<organism evidence="1">
    <name type="scientific">marine sediment metagenome</name>
    <dbReference type="NCBI Taxonomy" id="412755"/>
    <lineage>
        <taxon>unclassified sequences</taxon>
        <taxon>metagenomes</taxon>
        <taxon>ecological metagenomes</taxon>
    </lineage>
</organism>
<dbReference type="EMBL" id="BARS01006294">
    <property type="protein sequence ID" value="GAF67614.1"/>
    <property type="molecule type" value="Genomic_DNA"/>
</dbReference>
<dbReference type="Pfam" id="PF02534">
    <property type="entry name" value="T4SS-DNA_transf"/>
    <property type="match status" value="1"/>
</dbReference>
<comment type="caution">
    <text evidence="1">The sequence shown here is derived from an EMBL/GenBank/DDBJ whole genome shotgun (WGS) entry which is preliminary data.</text>
</comment>
<reference evidence="1" key="1">
    <citation type="journal article" date="2014" name="Front. Microbiol.">
        <title>High frequency of phylogenetically diverse reductive dehalogenase-homologous genes in deep subseafloor sedimentary metagenomes.</title>
        <authorList>
            <person name="Kawai M."/>
            <person name="Futagami T."/>
            <person name="Toyoda A."/>
            <person name="Takaki Y."/>
            <person name="Nishi S."/>
            <person name="Hori S."/>
            <person name="Arai W."/>
            <person name="Tsubouchi T."/>
            <person name="Morono Y."/>
            <person name="Uchiyama I."/>
            <person name="Ito T."/>
            <person name="Fujiyama A."/>
            <person name="Inagaki F."/>
            <person name="Takami H."/>
        </authorList>
    </citation>
    <scope>NUCLEOTIDE SEQUENCE</scope>
    <source>
        <strain evidence="1">Expedition CK06-06</strain>
    </source>
</reference>
<evidence type="ECO:0008006" key="2">
    <source>
        <dbReference type="Google" id="ProtNLM"/>
    </source>
</evidence>
<evidence type="ECO:0000313" key="1">
    <source>
        <dbReference type="EMBL" id="GAF67614.1"/>
    </source>
</evidence>
<dbReference type="SUPFAM" id="SSF52540">
    <property type="entry name" value="P-loop containing nucleoside triphosphate hydrolases"/>
    <property type="match status" value="1"/>
</dbReference>
<feature type="non-terminal residue" evidence="1">
    <location>
        <position position="245"/>
    </location>
</feature>
<dbReference type="InterPro" id="IPR027417">
    <property type="entry name" value="P-loop_NTPase"/>
</dbReference>
<dbReference type="GO" id="GO:0016020">
    <property type="term" value="C:membrane"/>
    <property type="evidence" value="ECO:0007669"/>
    <property type="project" value="InterPro"/>
</dbReference>
<protein>
    <recommendedName>
        <fullName evidence="2">Type IV secretion system coupling protein TraD DNA-binding domain-containing protein</fullName>
    </recommendedName>
</protein>
<name>X0RFD2_9ZZZZ</name>
<dbReference type="AlphaFoldDB" id="X0RFD2"/>
<dbReference type="InterPro" id="IPR003688">
    <property type="entry name" value="TraG/VirD4"/>
</dbReference>
<sequence>MQLGLVRRFDAKAKQFIDTPVDNDRRFSHTWVIGKTGVGKSTALIRWAVDDILAGDGIAFFDPHGDAAEEIMRHVPKHRRNDVVYFNPYEMAIGFNPLDTVPEERKAFVASSIVDTFKSVWGYADIATPTLDQFLFNGARALMDMPDGTLFGLKFLLTSSTYRKRVIAHIKDPTIADFWRTDFEEHMPQREQRQRTLSTLNKIGSLIADPAIRASIAQPKNRLDLKSIIETGKILIVSLPQGQLG</sequence>
<gene>
    <name evidence="1" type="ORF">S01H1_12286</name>
</gene>
<accession>X0RFD2</accession>
<dbReference type="Gene3D" id="3.40.50.300">
    <property type="entry name" value="P-loop containing nucleotide triphosphate hydrolases"/>
    <property type="match status" value="1"/>
</dbReference>
<proteinExistence type="predicted"/>